<dbReference type="AlphaFoldDB" id="A0A0F4GFC3"/>
<evidence type="ECO:0000313" key="7">
    <source>
        <dbReference type="Proteomes" id="UP000033647"/>
    </source>
</evidence>
<keyword evidence="3" id="KW-0375">Hydrogen ion transport</keyword>
<dbReference type="OrthoDB" id="2135488at2759"/>
<evidence type="ECO:0000313" key="6">
    <source>
        <dbReference type="EMBL" id="KJX96038.1"/>
    </source>
</evidence>
<dbReference type="InterPro" id="IPR005124">
    <property type="entry name" value="V-ATPase_G"/>
</dbReference>
<keyword evidence="4" id="KW-0406">Ion transport</keyword>
<protein>
    <submittedName>
        <fullName evidence="6">Uncharacterized protein</fullName>
    </submittedName>
</protein>
<gene>
    <name evidence="6" type="ORF">TI39_contig844g00030</name>
</gene>
<organism evidence="6 7">
    <name type="scientific">Zymoseptoria brevis</name>
    <dbReference type="NCBI Taxonomy" id="1047168"/>
    <lineage>
        <taxon>Eukaryota</taxon>
        <taxon>Fungi</taxon>
        <taxon>Dikarya</taxon>
        <taxon>Ascomycota</taxon>
        <taxon>Pezizomycotina</taxon>
        <taxon>Dothideomycetes</taxon>
        <taxon>Dothideomycetidae</taxon>
        <taxon>Mycosphaerellales</taxon>
        <taxon>Mycosphaerellaceae</taxon>
        <taxon>Zymoseptoria</taxon>
    </lineage>
</organism>
<feature type="region of interest" description="Disordered" evidence="5">
    <location>
        <begin position="329"/>
        <end position="417"/>
    </location>
</feature>
<dbReference type="GO" id="GO:0016787">
    <property type="term" value="F:hydrolase activity"/>
    <property type="evidence" value="ECO:0007669"/>
    <property type="project" value="InterPro"/>
</dbReference>
<reference evidence="6 7" key="1">
    <citation type="submission" date="2015-03" db="EMBL/GenBank/DDBJ databases">
        <title>RNA-seq based gene annotation and comparative genomics of four Zymoseptoria species reveal species-specific pathogenicity related genes and transposable element activity.</title>
        <authorList>
            <person name="Grandaubert J."/>
            <person name="Bhattacharyya A."/>
            <person name="Stukenbrock E.H."/>
        </authorList>
    </citation>
    <scope>NUCLEOTIDE SEQUENCE [LARGE SCALE GENOMIC DNA]</scope>
    <source>
        <strain evidence="6 7">Zb18110</strain>
    </source>
</reference>
<evidence type="ECO:0000256" key="3">
    <source>
        <dbReference type="ARBA" id="ARBA00022781"/>
    </source>
</evidence>
<evidence type="ECO:0000256" key="1">
    <source>
        <dbReference type="ARBA" id="ARBA00010066"/>
    </source>
</evidence>
<dbReference type="GO" id="GO:0016471">
    <property type="term" value="C:vacuolar proton-transporting V-type ATPase complex"/>
    <property type="evidence" value="ECO:0007669"/>
    <property type="project" value="InterPro"/>
</dbReference>
<dbReference type="GO" id="GO:0046961">
    <property type="term" value="F:proton-transporting ATPase activity, rotational mechanism"/>
    <property type="evidence" value="ECO:0007669"/>
    <property type="project" value="InterPro"/>
</dbReference>
<evidence type="ECO:0000256" key="5">
    <source>
        <dbReference type="SAM" id="MobiDB-lite"/>
    </source>
</evidence>
<dbReference type="InterPro" id="IPR052350">
    <property type="entry name" value="Metallo-dep_Lactonases"/>
</dbReference>
<dbReference type="Gene3D" id="3.20.20.140">
    <property type="entry name" value="Metal-dependent hydrolases"/>
    <property type="match status" value="1"/>
</dbReference>
<keyword evidence="7" id="KW-1185">Reference proteome</keyword>
<accession>A0A0F4GFC3</accession>
<keyword evidence="2" id="KW-0813">Transport</keyword>
<dbReference type="Pfam" id="PF03179">
    <property type="entry name" value="V-ATPase_G"/>
    <property type="match status" value="1"/>
</dbReference>
<dbReference type="SUPFAM" id="SSF51556">
    <property type="entry name" value="Metallo-dependent hydrolases"/>
    <property type="match status" value="1"/>
</dbReference>
<sequence length="417" mass="47152">MAPTRIIDSHVHLWPESMSNEDGHAWMTPGMPLARQHILSDYYEASEQNGEHDTNIIVEGMVYVETDVKYEKPSGDLSAWAKGPLDEIRFLRAIVEGNYGERDSRMLLGIVAWAPMDQPPAVLEEWLVLAEQTAGPQTWARIKGFRFLLQAITDQVEFEKLVLGADFVKNLKILGRKGFSFDVGVDQNSGGVWQLEAISKAMKRAHEDISEHEKVAFILNHFCKPDFASTGEAFDRWRAATESMSTFSKTYMKLSGAFSELPAGLQNVADVVSAMKPWYNHIFELFGPRRILFGSDWPAAQNSAGIQTLLDAEREAQKIVQKAREYRTKRVKDARSEAQKEIEEYRNQKEEDFKAFEKQHTSGNEKAEQDANKDTEKQLNEIKQVGSKTGPKVVDDLLKAVMEPHPEVPDRAEQPVA</sequence>
<feature type="compositionally biased region" description="Basic and acidic residues" evidence="5">
    <location>
        <begin position="393"/>
        <end position="417"/>
    </location>
</feature>
<dbReference type="InterPro" id="IPR032466">
    <property type="entry name" value="Metal_Hydrolase"/>
</dbReference>
<comment type="similarity">
    <text evidence="1">Belongs to the V-ATPase G subunit family.</text>
</comment>
<dbReference type="NCBIfam" id="TIGR01147">
    <property type="entry name" value="V_ATP_synt_G"/>
    <property type="match status" value="1"/>
</dbReference>
<proteinExistence type="inferred from homology"/>
<comment type="caution">
    <text evidence="6">The sequence shown here is derived from an EMBL/GenBank/DDBJ whole genome shotgun (WGS) entry which is preliminary data.</text>
</comment>
<dbReference type="PANTHER" id="PTHR43569">
    <property type="entry name" value="AMIDOHYDROLASE"/>
    <property type="match status" value="1"/>
</dbReference>
<dbReference type="EMBL" id="LAFY01000836">
    <property type="protein sequence ID" value="KJX96038.1"/>
    <property type="molecule type" value="Genomic_DNA"/>
</dbReference>
<evidence type="ECO:0000256" key="2">
    <source>
        <dbReference type="ARBA" id="ARBA00022448"/>
    </source>
</evidence>
<name>A0A0F4GFC3_9PEZI</name>
<dbReference type="PANTHER" id="PTHR43569:SF2">
    <property type="entry name" value="AMIDOHYDROLASE-RELATED DOMAIN-CONTAINING PROTEIN"/>
    <property type="match status" value="1"/>
</dbReference>
<evidence type="ECO:0000256" key="4">
    <source>
        <dbReference type="ARBA" id="ARBA00023065"/>
    </source>
</evidence>
<feature type="compositionally biased region" description="Basic and acidic residues" evidence="5">
    <location>
        <begin position="329"/>
        <end position="380"/>
    </location>
</feature>
<dbReference type="STRING" id="1047168.A0A0F4GFC3"/>
<dbReference type="Proteomes" id="UP000033647">
    <property type="component" value="Unassembled WGS sequence"/>
</dbReference>